<dbReference type="PANTHER" id="PTHR45913:SF5">
    <property type="entry name" value="GENERAL TRANSCRIPTION FACTOR II-I REPEAT DOMAIN-CONTAINING PROTEIN 2A-LIKE PROTEIN"/>
    <property type="match status" value="1"/>
</dbReference>
<accession>A0AAV7JSP8</accession>
<protein>
    <submittedName>
        <fullName evidence="1">General transcription factor II-I repeat domain-containing protein 2-like</fullName>
    </submittedName>
</protein>
<dbReference type="AlphaFoldDB" id="A0AAV7JSP8"/>
<evidence type="ECO:0000313" key="1">
    <source>
        <dbReference type="EMBL" id="KAI6651445.1"/>
    </source>
</evidence>
<proteinExistence type="predicted"/>
<organism evidence="1 2">
    <name type="scientific">Oopsacas minuta</name>
    <dbReference type="NCBI Taxonomy" id="111878"/>
    <lineage>
        <taxon>Eukaryota</taxon>
        <taxon>Metazoa</taxon>
        <taxon>Porifera</taxon>
        <taxon>Hexactinellida</taxon>
        <taxon>Hexasterophora</taxon>
        <taxon>Lyssacinosida</taxon>
        <taxon>Leucopsacidae</taxon>
        <taxon>Oopsacas</taxon>
    </lineage>
</organism>
<dbReference type="PANTHER" id="PTHR45913">
    <property type="entry name" value="EPM2A-INTERACTING PROTEIN 1"/>
    <property type="match status" value="1"/>
</dbReference>
<keyword evidence="2" id="KW-1185">Reference proteome</keyword>
<comment type="caution">
    <text evidence="1">The sequence shown here is derived from an EMBL/GenBank/DDBJ whole genome shotgun (WGS) entry which is preliminary data.</text>
</comment>
<dbReference type="Proteomes" id="UP001165289">
    <property type="component" value="Unassembled WGS sequence"/>
</dbReference>
<name>A0AAV7JSP8_9METZ</name>
<dbReference type="EMBL" id="JAKMXF010000304">
    <property type="protein sequence ID" value="KAI6651445.1"/>
    <property type="molecule type" value="Genomic_DNA"/>
</dbReference>
<evidence type="ECO:0000313" key="2">
    <source>
        <dbReference type="Proteomes" id="UP001165289"/>
    </source>
</evidence>
<gene>
    <name evidence="1" type="ORF">LOD99_5252</name>
</gene>
<sequence length="124" mass="13609">MELCLKEKQKFEDVSLSRQTVTWKIVDMAGDSREQLKIVCKTFEYFSLALDESMDISDTSQLLIFVRGVKDDFAITKELVEMRSMVSTTTGADIAAETIKGLENIGSGGAWGKLSGVTTDGITS</sequence>
<reference evidence="1 2" key="1">
    <citation type="journal article" date="2023" name="BMC Biol.">
        <title>The compact genome of the sponge Oopsacas minuta (Hexactinellida) is lacking key metazoan core genes.</title>
        <authorList>
            <person name="Santini S."/>
            <person name="Schenkelaars Q."/>
            <person name="Jourda C."/>
            <person name="Duchesne M."/>
            <person name="Belahbib H."/>
            <person name="Rocher C."/>
            <person name="Selva M."/>
            <person name="Riesgo A."/>
            <person name="Vervoort M."/>
            <person name="Leys S.P."/>
            <person name="Kodjabachian L."/>
            <person name="Le Bivic A."/>
            <person name="Borchiellini C."/>
            <person name="Claverie J.M."/>
            <person name="Renard E."/>
        </authorList>
    </citation>
    <scope>NUCLEOTIDE SEQUENCE [LARGE SCALE GENOMIC DNA]</scope>
    <source>
        <strain evidence="1">SPO-2</strain>
    </source>
</reference>